<comment type="caution">
    <text evidence="1">The sequence shown here is derived from an EMBL/GenBank/DDBJ whole genome shotgun (WGS) entry which is preliminary data.</text>
</comment>
<organism evidence="1 2">
    <name type="scientific">Coniosporium tulheliwenetii</name>
    <dbReference type="NCBI Taxonomy" id="3383036"/>
    <lineage>
        <taxon>Eukaryota</taxon>
        <taxon>Fungi</taxon>
        <taxon>Dikarya</taxon>
        <taxon>Ascomycota</taxon>
        <taxon>Pezizomycotina</taxon>
        <taxon>Dothideomycetes</taxon>
        <taxon>Dothideomycetes incertae sedis</taxon>
        <taxon>Coniosporium</taxon>
    </lineage>
</organism>
<dbReference type="Proteomes" id="UP001172680">
    <property type="component" value="Unassembled WGS sequence"/>
</dbReference>
<gene>
    <name evidence="1" type="ORF">H2199_006452</name>
</gene>
<sequence>MKSSHRTSAFLIIGQRASLPLPHTTTILCPQTWSFNVPARRRPSQLHRLRRRVRTSAKLILAVGSTLQRYDIRPSYIGSERPRELQASKNFSKPLTCFYWYYNGRCNKSDEACYYAHYHTGMVASAPVGTGRGRVIAGRQAEYHMDTLHAREEAAMSREKALRAQEEVLRREEARITQLKNRLLEGLESMDQASTDARRVLQRRRADLVALNVEGNSPENIGKILKTVDGMNGAVAGFHQQVTSAMKNLNGLDIDSFIPSTSTGRFTSAPTYLVTSTAPGTDGSTNTVGANSRAHVQIPGLTTIAPTSGFQRPHPLPARIFTEGSVSEFTEHSTQIHTPASESHPDLVIAKQE</sequence>
<keyword evidence="2" id="KW-1185">Reference proteome</keyword>
<evidence type="ECO:0000313" key="2">
    <source>
        <dbReference type="Proteomes" id="UP001172680"/>
    </source>
</evidence>
<protein>
    <submittedName>
        <fullName evidence="1">Uncharacterized protein</fullName>
    </submittedName>
</protein>
<evidence type="ECO:0000313" key="1">
    <source>
        <dbReference type="EMBL" id="KAJ9639419.1"/>
    </source>
</evidence>
<accession>A0ACC2YVJ1</accession>
<proteinExistence type="predicted"/>
<dbReference type="EMBL" id="JAPDRP010000019">
    <property type="protein sequence ID" value="KAJ9639419.1"/>
    <property type="molecule type" value="Genomic_DNA"/>
</dbReference>
<reference evidence="1" key="1">
    <citation type="submission" date="2022-10" db="EMBL/GenBank/DDBJ databases">
        <title>Culturing micro-colonial fungi from biological soil crusts in the Mojave desert and describing Neophaeococcomyces mojavensis, and introducing the new genera and species Taxawa tesnikishii.</title>
        <authorList>
            <person name="Kurbessoian T."/>
            <person name="Stajich J.E."/>
        </authorList>
    </citation>
    <scope>NUCLEOTIDE SEQUENCE</scope>
    <source>
        <strain evidence="1">JES_115</strain>
    </source>
</reference>
<name>A0ACC2YVJ1_9PEZI</name>